<feature type="domain" description="ABC transporter" evidence="9">
    <location>
        <begin position="337"/>
        <end position="570"/>
    </location>
</feature>
<dbReference type="Gene3D" id="3.40.50.300">
    <property type="entry name" value="P-loop containing nucleotide triphosphate hydrolases"/>
    <property type="match status" value="1"/>
</dbReference>
<evidence type="ECO:0000256" key="3">
    <source>
        <dbReference type="ARBA" id="ARBA00022692"/>
    </source>
</evidence>
<proteinExistence type="inferred from homology"/>
<keyword evidence="5 11" id="KW-0067">ATP-binding</keyword>
<evidence type="ECO:0000259" key="10">
    <source>
        <dbReference type="PROSITE" id="PS50929"/>
    </source>
</evidence>
<feature type="transmembrane region" description="Helical" evidence="8">
    <location>
        <begin position="16"/>
        <end position="38"/>
    </location>
</feature>
<keyword evidence="12" id="KW-1185">Reference proteome</keyword>
<protein>
    <submittedName>
        <fullName evidence="11">ABC transporter ATP-binding protein</fullName>
    </submittedName>
</protein>
<dbReference type="SMART" id="SM00382">
    <property type="entry name" value="AAA"/>
    <property type="match status" value="1"/>
</dbReference>
<dbReference type="InterPro" id="IPR003439">
    <property type="entry name" value="ABC_transporter-like_ATP-bd"/>
</dbReference>
<dbReference type="CDD" id="cd18549">
    <property type="entry name" value="ABC_6TM_YwjA_like"/>
    <property type="match status" value="1"/>
</dbReference>
<dbReference type="InterPro" id="IPR039421">
    <property type="entry name" value="Type_1_exporter"/>
</dbReference>
<gene>
    <name evidence="11" type="ORF">OSO01_07450</name>
</gene>
<feature type="domain" description="ABC transmembrane type-1" evidence="10">
    <location>
        <begin position="18"/>
        <end position="303"/>
    </location>
</feature>
<evidence type="ECO:0000256" key="7">
    <source>
        <dbReference type="ARBA" id="ARBA00023136"/>
    </source>
</evidence>
<dbReference type="RefSeq" id="WP_147208845.1">
    <property type="nucleotide sequence ID" value="NZ_BJYM01000003.1"/>
</dbReference>
<dbReference type="PROSITE" id="PS00211">
    <property type="entry name" value="ABC_TRANSPORTER_1"/>
    <property type="match status" value="1"/>
</dbReference>
<dbReference type="InterPro" id="IPR011527">
    <property type="entry name" value="ABC1_TM_dom"/>
</dbReference>
<dbReference type="EMBL" id="BJYM01000003">
    <property type="protein sequence ID" value="GEN86006.1"/>
    <property type="molecule type" value="Genomic_DNA"/>
</dbReference>
<dbReference type="OrthoDB" id="9770415at2"/>
<feature type="transmembrane region" description="Helical" evidence="8">
    <location>
        <begin position="162"/>
        <end position="178"/>
    </location>
</feature>
<dbReference type="SUPFAM" id="SSF52540">
    <property type="entry name" value="P-loop containing nucleoside triphosphate hydrolases"/>
    <property type="match status" value="1"/>
</dbReference>
<accession>A0A511ZEZ1</accession>
<dbReference type="Pfam" id="PF00664">
    <property type="entry name" value="ABC_membrane"/>
    <property type="match status" value="1"/>
</dbReference>
<dbReference type="InterPro" id="IPR003593">
    <property type="entry name" value="AAA+_ATPase"/>
</dbReference>
<evidence type="ECO:0000256" key="6">
    <source>
        <dbReference type="ARBA" id="ARBA00022989"/>
    </source>
</evidence>
<dbReference type="InterPro" id="IPR017871">
    <property type="entry name" value="ABC_transporter-like_CS"/>
</dbReference>
<dbReference type="Proteomes" id="UP000321558">
    <property type="component" value="Unassembled WGS sequence"/>
</dbReference>
<evidence type="ECO:0000256" key="4">
    <source>
        <dbReference type="ARBA" id="ARBA00022741"/>
    </source>
</evidence>
<dbReference type="Gene3D" id="1.20.1560.10">
    <property type="entry name" value="ABC transporter type 1, transmembrane domain"/>
    <property type="match status" value="1"/>
</dbReference>
<dbReference type="PANTHER" id="PTHR43394">
    <property type="entry name" value="ATP-DEPENDENT PERMEASE MDL1, MITOCHONDRIAL"/>
    <property type="match status" value="1"/>
</dbReference>
<organism evidence="11 12">
    <name type="scientific">Oceanobacillus sojae</name>
    <dbReference type="NCBI Taxonomy" id="582851"/>
    <lineage>
        <taxon>Bacteria</taxon>
        <taxon>Bacillati</taxon>
        <taxon>Bacillota</taxon>
        <taxon>Bacilli</taxon>
        <taxon>Bacillales</taxon>
        <taxon>Bacillaceae</taxon>
        <taxon>Oceanobacillus</taxon>
    </lineage>
</organism>
<evidence type="ECO:0000256" key="2">
    <source>
        <dbReference type="ARBA" id="ARBA00005417"/>
    </source>
</evidence>
<dbReference type="InterPro" id="IPR036640">
    <property type="entry name" value="ABC1_TM_sf"/>
</dbReference>
<dbReference type="GO" id="GO:0005886">
    <property type="term" value="C:plasma membrane"/>
    <property type="evidence" value="ECO:0007669"/>
    <property type="project" value="UniProtKB-SubCell"/>
</dbReference>
<dbReference type="GO" id="GO:0005524">
    <property type="term" value="F:ATP binding"/>
    <property type="evidence" value="ECO:0007669"/>
    <property type="project" value="UniProtKB-KW"/>
</dbReference>
<dbReference type="PROSITE" id="PS50929">
    <property type="entry name" value="ABC_TM1F"/>
    <property type="match status" value="1"/>
</dbReference>
<evidence type="ECO:0000256" key="8">
    <source>
        <dbReference type="SAM" id="Phobius"/>
    </source>
</evidence>
<dbReference type="SUPFAM" id="SSF90123">
    <property type="entry name" value="ABC transporter transmembrane region"/>
    <property type="match status" value="1"/>
</dbReference>
<dbReference type="InterPro" id="IPR027417">
    <property type="entry name" value="P-loop_NTPase"/>
</dbReference>
<name>A0A511ZEZ1_9BACI</name>
<keyword evidence="7 8" id="KW-0472">Membrane</keyword>
<evidence type="ECO:0000256" key="1">
    <source>
        <dbReference type="ARBA" id="ARBA00004651"/>
    </source>
</evidence>
<keyword evidence="6 8" id="KW-1133">Transmembrane helix</keyword>
<comment type="similarity">
    <text evidence="2">Belongs to the ABC transporter superfamily.</text>
</comment>
<dbReference type="PANTHER" id="PTHR43394:SF1">
    <property type="entry name" value="ATP-BINDING CASSETTE SUB-FAMILY B MEMBER 10, MITOCHONDRIAL"/>
    <property type="match status" value="1"/>
</dbReference>
<evidence type="ECO:0000256" key="5">
    <source>
        <dbReference type="ARBA" id="ARBA00022840"/>
    </source>
</evidence>
<comment type="subcellular location">
    <subcellularLocation>
        <location evidence="1">Cell membrane</location>
        <topology evidence="1">Multi-pass membrane protein</topology>
    </subcellularLocation>
</comment>
<dbReference type="GO" id="GO:0015421">
    <property type="term" value="F:ABC-type oligopeptide transporter activity"/>
    <property type="evidence" value="ECO:0007669"/>
    <property type="project" value="TreeGrafter"/>
</dbReference>
<dbReference type="FunFam" id="3.40.50.300:FF:000218">
    <property type="entry name" value="Multidrug ABC transporter ATP-binding protein"/>
    <property type="match status" value="1"/>
</dbReference>
<keyword evidence="4" id="KW-0547">Nucleotide-binding</keyword>
<evidence type="ECO:0000313" key="11">
    <source>
        <dbReference type="EMBL" id="GEN86006.1"/>
    </source>
</evidence>
<evidence type="ECO:0000313" key="12">
    <source>
        <dbReference type="Proteomes" id="UP000321558"/>
    </source>
</evidence>
<dbReference type="GO" id="GO:0016887">
    <property type="term" value="F:ATP hydrolysis activity"/>
    <property type="evidence" value="ECO:0007669"/>
    <property type="project" value="InterPro"/>
</dbReference>
<dbReference type="Pfam" id="PF00005">
    <property type="entry name" value="ABC_tran"/>
    <property type="match status" value="1"/>
</dbReference>
<comment type="caution">
    <text evidence="11">The sequence shown here is derived from an EMBL/GenBank/DDBJ whole genome shotgun (WGS) entry which is preliminary data.</text>
</comment>
<reference evidence="11 12" key="1">
    <citation type="submission" date="2019-07" db="EMBL/GenBank/DDBJ databases">
        <title>Whole genome shotgun sequence of Oceanobacillus sojae NBRC 105379.</title>
        <authorList>
            <person name="Hosoyama A."/>
            <person name="Uohara A."/>
            <person name="Ohji S."/>
            <person name="Ichikawa N."/>
        </authorList>
    </citation>
    <scope>NUCLEOTIDE SEQUENCE [LARGE SCALE GENOMIC DNA]</scope>
    <source>
        <strain evidence="11 12">NBRC 105379</strain>
    </source>
</reference>
<keyword evidence="3 8" id="KW-0812">Transmembrane</keyword>
<feature type="transmembrane region" description="Helical" evidence="8">
    <location>
        <begin position="58"/>
        <end position="81"/>
    </location>
</feature>
<evidence type="ECO:0000259" key="9">
    <source>
        <dbReference type="PROSITE" id="PS50893"/>
    </source>
</evidence>
<dbReference type="AlphaFoldDB" id="A0A511ZEZ1"/>
<sequence length="575" mass="66163">MKIKKFISYYRPYKKIFAGTLFASLLVTIITLSIPLIIKYMTDNLINNFSQENVSFIYLLGASMIALILIQFLAHIFVDYYGHVMGNRMEKDMSEELFHHIHRQPHSFFDTNSTGNLLSRLTHDLYNLSELYHHGPEDLLMYILRFFGAIIILSFISMKLTLVLLLFVPIFLGITWYFQRKLFHVYKSDKEMTGEISGFLENSLNGSKVTKAFTNEKSELEQYKDYNKQLIEIKKLVHKNEAFYSESINSLTQALPIIIIVTGSLLILQDDITITDLLTFILYITYITTPIQVFVKLTVQYREGISGFNRFYEILKIDPAIKNSAKPQQLDNIRGNIEFKNVTFRYNEKNIINHLNLKINAGEYIAFVGPSGIGKSTIASLIPRFYDIQYGQIQIDGMDIKDLELTALRKQVGIVQQDVYMYSGTIIDNIKYGKPNADEKSVIEAAKQANAHDFIMQLPHGYQTLIGEKGAKLSGGQKQRLSIARVFLKNPKIVIFDEATSSLDNRSERIVQNSLERLSENRTTIVIAHRLSTIRNADRIYVFSNKGIEEIGTHEQLMKNHGYYRRMYLETSSTD</sequence>
<dbReference type="PROSITE" id="PS50893">
    <property type="entry name" value="ABC_TRANSPORTER_2"/>
    <property type="match status" value="1"/>
</dbReference>